<dbReference type="InterPro" id="IPR010730">
    <property type="entry name" value="HET"/>
</dbReference>
<dbReference type="PANTHER" id="PTHR33112:SF8">
    <property type="entry name" value="HETEROKARYON INCOMPATIBILITY DOMAIN-CONTAINING PROTEIN"/>
    <property type="match status" value="1"/>
</dbReference>
<dbReference type="Proteomes" id="UP001265746">
    <property type="component" value="Unassembled WGS sequence"/>
</dbReference>
<feature type="domain" description="Heterokaryon incompatibility" evidence="2">
    <location>
        <begin position="2"/>
        <end position="136"/>
    </location>
</feature>
<evidence type="ECO:0000259" key="2">
    <source>
        <dbReference type="Pfam" id="PF06985"/>
    </source>
</evidence>
<name>A0AAD9SC53_PHOAM</name>
<feature type="compositionally biased region" description="Basic and acidic residues" evidence="1">
    <location>
        <begin position="426"/>
        <end position="445"/>
    </location>
</feature>
<evidence type="ECO:0000313" key="3">
    <source>
        <dbReference type="EMBL" id="KAK2604113.1"/>
    </source>
</evidence>
<organism evidence="3 4">
    <name type="scientific">Phomopsis amygdali</name>
    <name type="common">Fusicoccum amygdali</name>
    <dbReference type="NCBI Taxonomy" id="1214568"/>
    <lineage>
        <taxon>Eukaryota</taxon>
        <taxon>Fungi</taxon>
        <taxon>Dikarya</taxon>
        <taxon>Ascomycota</taxon>
        <taxon>Pezizomycotina</taxon>
        <taxon>Sordariomycetes</taxon>
        <taxon>Sordariomycetidae</taxon>
        <taxon>Diaporthales</taxon>
        <taxon>Diaporthaceae</taxon>
        <taxon>Diaporthe</taxon>
    </lineage>
</organism>
<protein>
    <recommendedName>
        <fullName evidence="2">Heterokaryon incompatibility domain-containing protein</fullName>
    </recommendedName>
</protein>
<keyword evidence="4" id="KW-1185">Reference proteome</keyword>
<proteinExistence type="predicted"/>
<gene>
    <name evidence="3" type="ORF">N8I77_007070</name>
</gene>
<dbReference type="AlphaFoldDB" id="A0AAD9SC53"/>
<accession>A0AAD9SC53</accession>
<comment type="caution">
    <text evidence="3">The sequence shown here is derived from an EMBL/GenBank/DDBJ whole genome shotgun (WGS) entry which is preliminary data.</text>
</comment>
<evidence type="ECO:0000256" key="1">
    <source>
        <dbReference type="SAM" id="MobiDB-lite"/>
    </source>
</evidence>
<evidence type="ECO:0000313" key="4">
    <source>
        <dbReference type="Proteomes" id="UP001265746"/>
    </source>
</evidence>
<dbReference type="Pfam" id="PF06985">
    <property type="entry name" value="HET"/>
    <property type="match status" value="1"/>
</dbReference>
<dbReference type="PANTHER" id="PTHR33112">
    <property type="entry name" value="DOMAIN PROTEIN, PUTATIVE-RELATED"/>
    <property type="match status" value="1"/>
</dbReference>
<feature type="region of interest" description="Disordered" evidence="1">
    <location>
        <begin position="420"/>
        <end position="445"/>
    </location>
</feature>
<sequence length="549" mass="63061">MTPVLRDAITVCQDLGIRYLWVDCLCIQQDGGNADWEEQSQEMSHIFGNSWLTICASASRSCLEGFLDHIDRHSRTIQIKFTSNESQRVQGSFRLRLATLNGRPGFHHSNWTAIRPPLSRDLESSKWNTRGWVFQERILSPRLLYFGARMVHFQHGNTVISEDGSPINGDILDYSIRAPHYCSANLLEQLEFLQSRGSLITDLWYTLVAAFDEPDFTDARDTFPAIAGIARRVQEFTKQRYIAGLWEEDLFCGLLWNTKDLGGRVTRRPSPVSLWQALKILEEPRYLIAPSWSWARRHSLDHFMITNRINFTCLVRSHLRAEFELVESCVLVDGVNRYGRIDSASISMIGPTIRFPPDSASYRDLDHWICEPFPDQFVILHPDWKLYQLSPGIDIREEMHARLQLLLIASCCSDLRFSSSTQDVHTPPHKDLTEPATEPAHEADTDVLSRKKLKWKDIGTKYEEALKPEYRPHFYEDSYDGFDAAIQCDICSNHKLTRDIWGLMIYPAGPVDTYYRVGTFFSRAEHGGSAIFQGVEPRKIEIYPHSLAA</sequence>
<dbReference type="EMBL" id="JAUJFL010000004">
    <property type="protein sequence ID" value="KAK2604113.1"/>
    <property type="molecule type" value="Genomic_DNA"/>
</dbReference>
<reference evidence="3" key="1">
    <citation type="submission" date="2023-06" db="EMBL/GenBank/DDBJ databases">
        <authorList>
            <person name="Noh H."/>
        </authorList>
    </citation>
    <scope>NUCLEOTIDE SEQUENCE</scope>
    <source>
        <strain evidence="3">DUCC20226</strain>
    </source>
</reference>